<dbReference type="Proteomes" id="UP000078396">
    <property type="component" value="Unassembled WGS sequence"/>
</dbReference>
<feature type="transmembrane region" description="Helical" evidence="1">
    <location>
        <begin position="49"/>
        <end position="68"/>
    </location>
</feature>
<dbReference type="Gene3D" id="1.20.120.1630">
    <property type="match status" value="1"/>
</dbReference>
<dbReference type="InterPro" id="IPR010721">
    <property type="entry name" value="UstE-like"/>
</dbReference>
<dbReference type="Pfam" id="PF06966">
    <property type="entry name" value="DUF1295"/>
    <property type="match status" value="1"/>
</dbReference>
<dbReference type="GO" id="GO:0016020">
    <property type="term" value="C:membrane"/>
    <property type="evidence" value="ECO:0007669"/>
    <property type="project" value="TreeGrafter"/>
</dbReference>
<dbReference type="AlphaFoldDB" id="A0A178M1X1"/>
<reference evidence="2 3" key="1">
    <citation type="submission" date="2016-04" db="EMBL/GenBank/DDBJ databases">
        <title>Draft Genome Sequences of Staphylococcus capitis Strain H36, S. capitis Strain H65, S. cohnii Strain H62, S. hominis Strain H69, Mycobacterium iranicum Strain H39, Plantibacter sp. Strain H53, Pseudomonas oryzihabitans Strain H72, and Microbacterium sp. Strain H83, isolated from residential settings.</title>
        <authorList>
            <person name="Lymperopoulou D."/>
            <person name="Adams R.I."/>
            <person name="Lindow S."/>
            <person name="Coil D.A."/>
            <person name="Jospin G."/>
            <person name="Eisen J.A."/>
        </authorList>
    </citation>
    <scope>NUCLEOTIDE SEQUENCE [LARGE SCALE GENOMIC DNA]</scope>
    <source>
        <strain evidence="2 3">H39</strain>
    </source>
</reference>
<evidence type="ECO:0000313" key="2">
    <source>
        <dbReference type="EMBL" id="OAN42000.1"/>
    </source>
</evidence>
<evidence type="ECO:0000313" key="3">
    <source>
        <dbReference type="Proteomes" id="UP000078396"/>
    </source>
</evidence>
<feature type="transmembrane region" description="Helical" evidence="1">
    <location>
        <begin position="156"/>
        <end position="177"/>
    </location>
</feature>
<comment type="caution">
    <text evidence="2">The sequence shown here is derived from an EMBL/GenBank/DDBJ whole genome shotgun (WGS) entry which is preliminary data.</text>
</comment>
<dbReference type="EMBL" id="LWCS01000002">
    <property type="protein sequence ID" value="OAN42000.1"/>
    <property type="molecule type" value="Genomic_DNA"/>
</dbReference>
<sequence length="279" mass="31316">MAYVFAVAAAAAWLVWGPSTGKLWLDTFLADVVATLVVFGFSRAYHNSSFYDAYWSVIPPLLLFYWWYESGITTLSTWLLAVLVLAWAVRLTGNWVYAFPGLHHEDWRYPMFRKRAGKFEFFADLVAIHLIPTVQVFLGMLPVYVAVTTPEIRVPWLAVVAFVVGMAAVALEFAADVQMHRFVAGKKPGEVMDRGLWSWSRHPNYFGEFGFWFALALFGIAAAPSALWLFVGAAAMLAMFLGASIPMMEARSLERRPGYQAVIDRVSRFVPRPPSKVSA</sequence>
<dbReference type="PANTHER" id="PTHR32251:SF23">
    <property type="entry name" value="3-OXO-5-ALPHA-STEROID 4-DEHYDROGENASE (DUF1295)"/>
    <property type="match status" value="1"/>
</dbReference>
<protein>
    <recommendedName>
        <fullName evidence="4">Steroid 5-alpha reductase C-terminal domain-containing protein</fullName>
    </recommendedName>
</protein>
<keyword evidence="1" id="KW-0472">Membrane</keyword>
<keyword evidence="1" id="KW-0812">Transmembrane</keyword>
<keyword evidence="1" id="KW-1133">Transmembrane helix</keyword>
<dbReference type="eggNOG" id="COG3752">
    <property type="taxonomic scope" value="Bacteria"/>
</dbReference>
<proteinExistence type="predicted"/>
<accession>A0A178M1X1</accession>
<organism evidence="2 3">
    <name type="scientific">Mycolicibacterium iranicum</name>
    <name type="common">Mycobacterium iranicum</name>
    <dbReference type="NCBI Taxonomy" id="912594"/>
    <lineage>
        <taxon>Bacteria</taxon>
        <taxon>Bacillati</taxon>
        <taxon>Actinomycetota</taxon>
        <taxon>Actinomycetes</taxon>
        <taxon>Mycobacteriales</taxon>
        <taxon>Mycobacteriaceae</taxon>
        <taxon>Mycolicibacterium</taxon>
    </lineage>
</organism>
<feature type="transmembrane region" description="Helical" evidence="1">
    <location>
        <begin position="204"/>
        <end position="221"/>
    </location>
</feature>
<feature type="transmembrane region" description="Helical" evidence="1">
    <location>
        <begin position="121"/>
        <end position="144"/>
    </location>
</feature>
<evidence type="ECO:0000256" key="1">
    <source>
        <dbReference type="SAM" id="Phobius"/>
    </source>
</evidence>
<dbReference type="STRING" id="912594.AWC12_19525"/>
<gene>
    <name evidence="2" type="ORF">A4X20_02260</name>
</gene>
<feature type="transmembrane region" description="Helical" evidence="1">
    <location>
        <begin position="80"/>
        <end position="100"/>
    </location>
</feature>
<dbReference type="PANTHER" id="PTHR32251">
    <property type="entry name" value="3-OXO-5-ALPHA-STEROID 4-DEHYDROGENASE"/>
    <property type="match status" value="1"/>
</dbReference>
<name>A0A178M1X1_MYCIR</name>
<evidence type="ECO:0008006" key="4">
    <source>
        <dbReference type="Google" id="ProtNLM"/>
    </source>
</evidence>